<dbReference type="EMBL" id="MHLR01000025">
    <property type="protein sequence ID" value="OGZ14671.1"/>
    <property type="molecule type" value="Genomic_DNA"/>
</dbReference>
<name>A0A1G2DNY5_9BACT</name>
<dbReference type="AlphaFoldDB" id="A0A1G2DNY5"/>
<organism evidence="1 2">
    <name type="scientific">Candidatus Lloydbacteria bacterium RIFCSPLOWO2_02_FULL_51_11</name>
    <dbReference type="NCBI Taxonomy" id="1798667"/>
    <lineage>
        <taxon>Bacteria</taxon>
        <taxon>Candidatus Lloydiibacteriota</taxon>
    </lineage>
</organism>
<comment type="caution">
    <text evidence="1">The sequence shown here is derived from an EMBL/GenBank/DDBJ whole genome shotgun (WGS) entry which is preliminary data.</text>
</comment>
<accession>A0A1G2DNY5</accession>
<protein>
    <submittedName>
        <fullName evidence="1">Uncharacterized protein</fullName>
    </submittedName>
</protein>
<sequence>MNGVTVSEELLIRVSRFIRAQNALYMAYEATFPRPTTTRVVHVCLTGGRADAKIAELFVEDKKIGASGTNWVMHVFGRDSMAECTQLAQKIVAEFSVNVHVSLEDEATVWL</sequence>
<reference evidence="1 2" key="1">
    <citation type="journal article" date="2016" name="Nat. Commun.">
        <title>Thousands of microbial genomes shed light on interconnected biogeochemical processes in an aquifer system.</title>
        <authorList>
            <person name="Anantharaman K."/>
            <person name="Brown C.T."/>
            <person name="Hug L.A."/>
            <person name="Sharon I."/>
            <person name="Castelle C.J."/>
            <person name="Probst A.J."/>
            <person name="Thomas B.C."/>
            <person name="Singh A."/>
            <person name="Wilkins M.J."/>
            <person name="Karaoz U."/>
            <person name="Brodie E.L."/>
            <person name="Williams K.H."/>
            <person name="Hubbard S.S."/>
            <person name="Banfield J.F."/>
        </authorList>
    </citation>
    <scope>NUCLEOTIDE SEQUENCE [LARGE SCALE GENOMIC DNA]</scope>
</reference>
<dbReference type="Proteomes" id="UP000177573">
    <property type="component" value="Unassembled WGS sequence"/>
</dbReference>
<proteinExistence type="predicted"/>
<evidence type="ECO:0000313" key="1">
    <source>
        <dbReference type="EMBL" id="OGZ14671.1"/>
    </source>
</evidence>
<evidence type="ECO:0000313" key="2">
    <source>
        <dbReference type="Proteomes" id="UP000177573"/>
    </source>
</evidence>
<gene>
    <name evidence="1" type="ORF">A3J08_01140</name>
</gene>